<dbReference type="SUPFAM" id="SSF56349">
    <property type="entry name" value="DNA breaking-rejoining enzymes"/>
    <property type="match status" value="1"/>
</dbReference>
<dbReference type="Pfam" id="PF00589">
    <property type="entry name" value="Phage_integrase"/>
    <property type="match status" value="1"/>
</dbReference>
<dbReference type="InterPro" id="IPR050090">
    <property type="entry name" value="Tyrosine_recombinase_XerCD"/>
</dbReference>
<dbReference type="Pfam" id="PF02899">
    <property type="entry name" value="Phage_int_SAM_1"/>
    <property type="match status" value="1"/>
</dbReference>
<dbReference type="InterPro" id="IPR010998">
    <property type="entry name" value="Integrase_recombinase_N"/>
</dbReference>
<reference evidence="8" key="1">
    <citation type="submission" date="2020-07" db="EMBL/GenBank/DDBJ databases">
        <title>Huge and variable diversity of episymbiotic CPR bacteria and DPANN archaea in groundwater ecosystems.</title>
        <authorList>
            <person name="He C.Y."/>
            <person name="Keren R."/>
            <person name="Whittaker M."/>
            <person name="Farag I.F."/>
            <person name="Doudna J."/>
            <person name="Cate J.H.D."/>
            <person name="Banfield J.F."/>
        </authorList>
    </citation>
    <scope>NUCLEOTIDE SEQUENCE</scope>
    <source>
        <strain evidence="8">NC_groundwater_1225_Ag_S-0.1um_56_177</strain>
    </source>
</reference>
<dbReference type="Proteomes" id="UP000756703">
    <property type="component" value="Unassembled WGS sequence"/>
</dbReference>
<feature type="domain" description="Tyr recombinase" evidence="6">
    <location>
        <begin position="110"/>
        <end position="295"/>
    </location>
</feature>
<dbReference type="PROSITE" id="PS51898">
    <property type="entry name" value="TYR_RECOMBINASE"/>
    <property type="match status" value="1"/>
</dbReference>
<sequence>MQLKELQKQFLEYLEVEKGRSLKTVENYDRYLKRFLALSDAATPSDITAELVRNYRLKLNRIRDRAGRELKRQTQFYHLIALRSFLKYLAKRDIESLAPEKVELGKMPARSIEFMESEELSRLLAAPQGETFEKIRDRAMLELLFSTGLRVSELISLDCDSLDLKKDEFSVRGKGDKIRVVFLSDAAKQALKKYVGHRRDVDPALFVRLKGQDASSEGDLRLSARSVERLVKKYALQAGITKKVTPHGLRHAFATDLLSGGADLRSVQMLLGHAQITTTQIYTHFTDKTLRDIHRRFHGKSRR</sequence>
<dbReference type="CDD" id="cd00798">
    <property type="entry name" value="INT_XerDC_C"/>
    <property type="match status" value="1"/>
</dbReference>
<gene>
    <name evidence="8" type="ORF">HY473_01605</name>
</gene>
<keyword evidence="2" id="KW-0229">DNA integration</keyword>
<name>A0A933DS31_9BACT</name>
<dbReference type="PANTHER" id="PTHR30349:SF41">
    <property type="entry name" value="INTEGRASE_RECOMBINASE PROTEIN MJ0367-RELATED"/>
    <property type="match status" value="1"/>
</dbReference>
<dbReference type="PANTHER" id="PTHR30349">
    <property type="entry name" value="PHAGE INTEGRASE-RELATED"/>
    <property type="match status" value="1"/>
</dbReference>
<evidence type="ECO:0000313" key="8">
    <source>
        <dbReference type="EMBL" id="MBI4132775.1"/>
    </source>
</evidence>
<keyword evidence="4" id="KW-0233">DNA recombination</keyword>
<evidence type="ECO:0000259" key="6">
    <source>
        <dbReference type="PROSITE" id="PS51898"/>
    </source>
</evidence>
<evidence type="ECO:0000259" key="7">
    <source>
        <dbReference type="PROSITE" id="PS51900"/>
    </source>
</evidence>
<dbReference type="InterPro" id="IPR011010">
    <property type="entry name" value="DNA_brk_join_enz"/>
</dbReference>
<dbReference type="InterPro" id="IPR044068">
    <property type="entry name" value="CB"/>
</dbReference>
<evidence type="ECO:0000256" key="4">
    <source>
        <dbReference type="ARBA" id="ARBA00023172"/>
    </source>
</evidence>
<dbReference type="InterPro" id="IPR013762">
    <property type="entry name" value="Integrase-like_cat_sf"/>
</dbReference>
<accession>A0A933DS31</accession>
<proteinExistence type="inferred from homology"/>
<dbReference type="Gene3D" id="1.10.443.10">
    <property type="entry name" value="Intergrase catalytic core"/>
    <property type="match status" value="1"/>
</dbReference>
<evidence type="ECO:0000256" key="3">
    <source>
        <dbReference type="ARBA" id="ARBA00023125"/>
    </source>
</evidence>
<evidence type="ECO:0000256" key="5">
    <source>
        <dbReference type="PROSITE-ProRule" id="PRU01248"/>
    </source>
</evidence>
<feature type="domain" description="Core-binding (CB)" evidence="7">
    <location>
        <begin position="1"/>
        <end position="90"/>
    </location>
</feature>
<dbReference type="GO" id="GO:0015074">
    <property type="term" value="P:DNA integration"/>
    <property type="evidence" value="ECO:0007669"/>
    <property type="project" value="UniProtKB-KW"/>
</dbReference>
<dbReference type="AlphaFoldDB" id="A0A933DS31"/>
<dbReference type="GO" id="GO:0003677">
    <property type="term" value="F:DNA binding"/>
    <property type="evidence" value="ECO:0007669"/>
    <property type="project" value="UniProtKB-UniRule"/>
</dbReference>
<dbReference type="InterPro" id="IPR004107">
    <property type="entry name" value="Integrase_SAM-like_N"/>
</dbReference>
<evidence type="ECO:0000256" key="2">
    <source>
        <dbReference type="ARBA" id="ARBA00022908"/>
    </source>
</evidence>
<evidence type="ECO:0000313" key="9">
    <source>
        <dbReference type="Proteomes" id="UP000756703"/>
    </source>
</evidence>
<dbReference type="InterPro" id="IPR002104">
    <property type="entry name" value="Integrase_catalytic"/>
</dbReference>
<dbReference type="EMBL" id="JACQMI010000013">
    <property type="protein sequence ID" value="MBI4132775.1"/>
    <property type="molecule type" value="Genomic_DNA"/>
</dbReference>
<evidence type="ECO:0000256" key="1">
    <source>
        <dbReference type="ARBA" id="ARBA00008857"/>
    </source>
</evidence>
<protein>
    <submittedName>
        <fullName evidence="8">Tyrosine-type recombinase/integrase</fullName>
    </submittedName>
</protein>
<comment type="similarity">
    <text evidence="1">Belongs to the 'phage' integrase family.</text>
</comment>
<organism evidence="8 9">
    <name type="scientific">Candidatus Sungiibacteriota bacterium</name>
    <dbReference type="NCBI Taxonomy" id="2750080"/>
    <lineage>
        <taxon>Bacteria</taxon>
        <taxon>Candidatus Sungiibacteriota</taxon>
    </lineage>
</organism>
<dbReference type="PROSITE" id="PS51900">
    <property type="entry name" value="CB"/>
    <property type="match status" value="1"/>
</dbReference>
<dbReference type="NCBIfam" id="NF040815">
    <property type="entry name" value="recomb_XerA_Arch"/>
    <property type="match status" value="1"/>
</dbReference>
<dbReference type="Gene3D" id="1.10.150.130">
    <property type="match status" value="1"/>
</dbReference>
<comment type="caution">
    <text evidence="8">The sequence shown here is derived from an EMBL/GenBank/DDBJ whole genome shotgun (WGS) entry which is preliminary data.</text>
</comment>
<dbReference type="GO" id="GO:0006310">
    <property type="term" value="P:DNA recombination"/>
    <property type="evidence" value="ECO:0007669"/>
    <property type="project" value="UniProtKB-KW"/>
</dbReference>
<keyword evidence="3 5" id="KW-0238">DNA-binding</keyword>